<protein>
    <recommendedName>
        <fullName evidence="2">TonB-dependent receptor plug domain-containing protein</fullName>
    </recommendedName>
</protein>
<evidence type="ECO:0000313" key="4">
    <source>
        <dbReference type="Proteomes" id="UP000004095"/>
    </source>
</evidence>
<dbReference type="GO" id="GO:0009279">
    <property type="term" value="C:cell outer membrane"/>
    <property type="evidence" value="ECO:0007669"/>
    <property type="project" value="TreeGrafter"/>
</dbReference>
<dbReference type="InterPro" id="IPR012910">
    <property type="entry name" value="Plug_dom"/>
</dbReference>
<proteinExistence type="predicted"/>
<gene>
    <name evidence="3" type="ORF">M23134_04821</name>
</gene>
<dbReference type="GO" id="GO:0044718">
    <property type="term" value="P:siderophore transmembrane transport"/>
    <property type="evidence" value="ECO:0007669"/>
    <property type="project" value="TreeGrafter"/>
</dbReference>
<evidence type="ECO:0000259" key="2">
    <source>
        <dbReference type="Pfam" id="PF07715"/>
    </source>
</evidence>
<comment type="caution">
    <text evidence="3">The sequence shown here is derived from an EMBL/GenBank/DDBJ whole genome shotgun (WGS) entry which is preliminary data.</text>
</comment>
<dbReference type="Pfam" id="PF13715">
    <property type="entry name" value="CarbopepD_reg_2"/>
    <property type="match status" value="1"/>
</dbReference>
<dbReference type="InterPro" id="IPR008969">
    <property type="entry name" value="CarboxyPept-like_regulatory"/>
</dbReference>
<dbReference type="EMBL" id="AAWS01000029">
    <property type="protein sequence ID" value="EAY26871.1"/>
    <property type="molecule type" value="Genomic_DNA"/>
</dbReference>
<dbReference type="Gene3D" id="2.170.130.10">
    <property type="entry name" value="TonB-dependent receptor, plug domain"/>
    <property type="match status" value="1"/>
</dbReference>
<dbReference type="PANTHER" id="PTHR30069">
    <property type="entry name" value="TONB-DEPENDENT OUTER MEMBRANE RECEPTOR"/>
    <property type="match status" value="1"/>
</dbReference>
<dbReference type="Proteomes" id="UP000004095">
    <property type="component" value="Unassembled WGS sequence"/>
</dbReference>
<evidence type="ECO:0000313" key="3">
    <source>
        <dbReference type="EMBL" id="EAY26871.1"/>
    </source>
</evidence>
<dbReference type="InterPro" id="IPR037066">
    <property type="entry name" value="Plug_dom_sf"/>
</dbReference>
<keyword evidence="1" id="KW-0732">Signal</keyword>
<reference evidence="3 4" key="1">
    <citation type="submission" date="2007-01" db="EMBL/GenBank/DDBJ databases">
        <authorList>
            <person name="Haygood M."/>
            <person name="Podell S."/>
            <person name="Anderson C."/>
            <person name="Hopkinson B."/>
            <person name="Roe K."/>
            <person name="Barbeau K."/>
            <person name="Gaasterland T."/>
            <person name="Ferriera S."/>
            <person name="Johnson J."/>
            <person name="Kravitz S."/>
            <person name="Beeson K."/>
            <person name="Sutton G."/>
            <person name="Rogers Y.-H."/>
            <person name="Friedman R."/>
            <person name="Frazier M."/>
            <person name="Venter J.C."/>
        </authorList>
    </citation>
    <scope>NUCLEOTIDE SEQUENCE [LARGE SCALE GENOMIC DNA]</scope>
    <source>
        <strain evidence="3 4">ATCC 23134</strain>
    </source>
</reference>
<dbReference type="Gene3D" id="2.60.40.1120">
    <property type="entry name" value="Carboxypeptidase-like, regulatory domain"/>
    <property type="match status" value="1"/>
</dbReference>
<feature type="domain" description="TonB-dependent receptor plug" evidence="2">
    <location>
        <begin position="109"/>
        <end position="205"/>
    </location>
</feature>
<sequence length="776" mass="88075">MPAYTQNSKAQLQGKITNTEGTPLSYASIAILNTQTGTYADSLGNYRFLVPANQNFVCIAQFVGYVPKKIPLKLAKNQVFTLNIRLETDSSNLKEVTVKGSKLPSERVSIFTIPPKTIKTLPTPFGEFNKILATLPGVVTNSELSSSYSVRGGNFDENLVYVNNIEVYRPFLVRAGQQEGLSFINPDLVQKVEFSAGGWEAKYGDKMSSALVIDYKKPTQWGGSVSWGLLGGTAHIEGVAARKKLSFVAGVRHKDSQYLLNTLPTSGEYLPRFTDVQALFRYQFSKHTSLEWLTAYAKNNYLVRPAARQTTFGTLDTPFRLLVAFNGQETMQYALFQSALKLTHYFNKRLRTEWLVSGMNTREREFVDVEGGYRLCDIVPDPTTNTNRCVAERSIGTIYENARNRLQATIISAASRNSWNIDDNHFLEFGGRYNAENINDVLEEYSFIDSAGFTSLNQSINNKLALRSHRFSGYIQHSFNIKDLHTINYGVRVGYWNINQEWIVSPRFQYAFTPDWRQPTVFKLSAGVYQQPPFYRELRDREGNLNLDLKAQQSLHLIGGVERSFQIGERSFKWTAEVYYKYIQNVIPYDIDNVRIRYFAKNNATAFATGLDLRISGDFVKGAESWFSLGLMNVREDVEGDGVGYIRRPTDQRLTFAAYFEDHLPNNPTFRAYVNMVYGTGLPFGPPNNDKFRSALNGRAYRRIDIGFSKVVSFDNIQIGNARVLKSLWIGLEILNILATENTISYNWITDTNSMQYAIPNTLSTRFINFRLIGNF</sequence>
<dbReference type="Pfam" id="PF07715">
    <property type="entry name" value="Plug"/>
    <property type="match status" value="1"/>
</dbReference>
<dbReference type="eggNOG" id="COG4771">
    <property type="taxonomic scope" value="Bacteria"/>
</dbReference>
<accession>A1ZRY3</accession>
<evidence type="ECO:0000256" key="1">
    <source>
        <dbReference type="ARBA" id="ARBA00022729"/>
    </source>
</evidence>
<organism evidence="3 4">
    <name type="scientific">Microscilla marina ATCC 23134</name>
    <dbReference type="NCBI Taxonomy" id="313606"/>
    <lineage>
        <taxon>Bacteria</taxon>
        <taxon>Pseudomonadati</taxon>
        <taxon>Bacteroidota</taxon>
        <taxon>Cytophagia</taxon>
        <taxon>Cytophagales</taxon>
        <taxon>Microscillaceae</taxon>
        <taxon>Microscilla</taxon>
    </lineage>
</organism>
<dbReference type="SUPFAM" id="SSF56935">
    <property type="entry name" value="Porins"/>
    <property type="match status" value="1"/>
</dbReference>
<dbReference type="InterPro" id="IPR039426">
    <property type="entry name" value="TonB-dep_rcpt-like"/>
</dbReference>
<dbReference type="PANTHER" id="PTHR30069:SF29">
    <property type="entry name" value="HEMOGLOBIN AND HEMOGLOBIN-HAPTOGLOBIN-BINDING PROTEIN 1-RELATED"/>
    <property type="match status" value="1"/>
</dbReference>
<dbReference type="AlphaFoldDB" id="A1ZRY3"/>
<dbReference type="GO" id="GO:0015344">
    <property type="term" value="F:siderophore uptake transmembrane transporter activity"/>
    <property type="evidence" value="ECO:0007669"/>
    <property type="project" value="TreeGrafter"/>
</dbReference>
<name>A1ZRY3_MICM2</name>
<keyword evidence="4" id="KW-1185">Reference proteome</keyword>
<dbReference type="SUPFAM" id="SSF49464">
    <property type="entry name" value="Carboxypeptidase regulatory domain-like"/>
    <property type="match status" value="1"/>
</dbReference>